<keyword evidence="1" id="KW-1133">Transmembrane helix</keyword>
<gene>
    <name evidence="3" type="ORF">V1I91_14750</name>
</gene>
<protein>
    <submittedName>
        <fullName evidence="3">DUF2914 domain-containing protein</fullName>
    </submittedName>
</protein>
<sequence length="371" mass="43698">MKRTIVQFRNSAFRKFIRRHEKYAPILFFIGGFIFDVLTLGRIDRTYDLVMLCLHMTNLSIALYLYNLADDGKWKNTFLERFEEYLPLAIQFFFGALSSAYVIYFSRSVSLSKTVSFFVILIFLLVANEFLKQRISNKYLQFSVYFFISFTFFTFMIPVFIAEINPTVFLISGFISLGSTITLITIIYSLSPSTRLEIHLGKLVALVLSIYVIINLFYFFRLIPPVPLALDEGIVAHNVEKKGNRYIVAYEKNESYLFWRSHRTQFIFRPKEKVYIFSSVFAPTDLEKSIIHRWKWYNDDTMEWELVEDIGYEITGGRDNGFRGYTYKSNIWPGRWKVEVITTEELVLGVIDFEIVLDENLEPKNMVEKIF</sequence>
<organism evidence="3 4">
    <name type="scientific">Maribacter cobaltidurans</name>
    <dbReference type="NCBI Taxonomy" id="1178778"/>
    <lineage>
        <taxon>Bacteria</taxon>
        <taxon>Pseudomonadati</taxon>
        <taxon>Bacteroidota</taxon>
        <taxon>Flavobacteriia</taxon>
        <taxon>Flavobacteriales</taxon>
        <taxon>Flavobacteriaceae</taxon>
        <taxon>Maribacter</taxon>
    </lineage>
</organism>
<dbReference type="Pfam" id="PF11141">
    <property type="entry name" value="DUF2914"/>
    <property type="match status" value="1"/>
</dbReference>
<feature type="transmembrane region" description="Helical" evidence="1">
    <location>
        <begin position="23"/>
        <end position="43"/>
    </location>
</feature>
<feature type="transmembrane region" description="Helical" evidence="1">
    <location>
        <begin position="49"/>
        <end position="66"/>
    </location>
</feature>
<feature type="transmembrane region" description="Helical" evidence="1">
    <location>
        <begin position="203"/>
        <end position="220"/>
    </location>
</feature>
<dbReference type="Proteomes" id="UP001356308">
    <property type="component" value="Unassembled WGS sequence"/>
</dbReference>
<feature type="transmembrane region" description="Helical" evidence="1">
    <location>
        <begin position="111"/>
        <end position="131"/>
    </location>
</feature>
<proteinExistence type="predicted"/>
<evidence type="ECO:0000256" key="1">
    <source>
        <dbReference type="SAM" id="Phobius"/>
    </source>
</evidence>
<name>A0ABU7IWK4_9FLAO</name>
<keyword evidence="1" id="KW-0812">Transmembrane</keyword>
<reference evidence="3 4" key="1">
    <citation type="submission" date="2024-01" db="EMBL/GenBank/DDBJ databases">
        <title>Maribacter spp. originated from different algae showed divergent polysaccharides utilization ability.</title>
        <authorList>
            <person name="Wang H."/>
            <person name="Wu Y."/>
        </authorList>
    </citation>
    <scope>NUCLEOTIDE SEQUENCE [LARGE SCALE GENOMIC DNA]</scope>
    <source>
        <strain evidence="3 4">PR1</strain>
    </source>
</reference>
<feature type="transmembrane region" description="Helical" evidence="1">
    <location>
        <begin position="168"/>
        <end position="191"/>
    </location>
</feature>
<dbReference type="InterPro" id="IPR022606">
    <property type="entry name" value="DUF2914"/>
</dbReference>
<keyword evidence="4" id="KW-1185">Reference proteome</keyword>
<feature type="domain" description="DUF2914" evidence="2">
    <location>
        <begin position="288"/>
        <end position="355"/>
    </location>
</feature>
<keyword evidence="1" id="KW-0472">Membrane</keyword>
<dbReference type="RefSeq" id="WP_272652035.1">
    <property type="nucleotide sequence ID" value="NZ_JAZDDG010000007.1"/>
</dbReference>
<accession>A0ABU7IWK4</accession>
<comment type="caution">
    <text evidence="3">The sequence shown here is derived from an EMBL/GenBank/DDBJ whole genome shotgun (WGS) entry which is preliminary data.</text>
</comment>
<feature type="transmembrane region" description="Helical" evidence="1">
    <location>
        <begin position="86"/>
        <end position="105"/>
    </location>
</feature>
<evidence type="ECO:0000313" key="3">
    <source>
        <dbReference type="EMBL" id="MEE1977342.1"/>
    </source>
</evidence>
<evidence type="ECO:0000259" key="2">
    <source>
        <dbReference type="Pfam" id="PF11141"/>
    </source>
</evidence>
<feature type="transmembrane region" description="Helical" evidence="1">
    <location>
        <begin position="143"/>
        <end position="162"/>
    </location>
</feature>
<dbReference type="EMBL" id="JAZDDG010000007">
    <property type="protein sequence ID" value="MEE1977342.1"/>
    <property type="molecule type" value="Genomic_DNA"/>
</dbReference>
<evidence type="ECO:0000313" key="4">
    <source>
        <dbReference type="Proteomes" id="UP001356308"/>
    </source>
</evidence>